<organism evidence="6 7">
    <name type="scientific">Candidatus Fusicatenibacter intestinigallinarum</name>
    <dbReference type="NCBI Taxonomy" id="2838598"/>
    <lineage>
        <taxon>Bacteria</taxon>
        <taxon>Bacillati</taxon>
        <taxon>Bacillota</taxon>
        <taxon>Clostridia</taxon>
        <taxon>Lachnospirales</taxon>
        <taxon>Lachnospiraceae</taxon>
        <taxon>Fusicatenibacter</taxon>
    </lineage>
</organism>
<sequence>MQWKSRIAALLAGMLAIAGFSLAKPAEAAAGFADIGTAPDTYVVEKGYEVDGDYIFTPEVTEQTRMTFHGTWDNTWCSRGQANTGIITTYWPKADTAAWSNTRSAVLTDKKKGNLFVSFENVGEYLGEQINMRLTLKDWSYFDNLPYEDYANVIVTTGYGDGYPVVDTVCLKSITVEFSYYRQNGESFPVRGHYTMNDLDYGQGFQVMENGNTVGLYCTPDAAARMGYDAGSGIIWSENTGTTPENTNGWVTYLFDGDRVTMKWWDGTTNPKTELYQYKAADVSRWPDLPERLKTNMYRYYQGASRTWVSQDVKSAWNSAEFGYFAEAAIKFSPKANVVVTKTDGETGEALAGAAFTCYEWSESGWKDIGSLSWDAEKKYYLKTGLERTSANQGKFKIVETRNPSGYTGTWEKEFTIMEEGTVTLKYEAANSRKTGKITIRKSDAENGAAVTGAVFQIIAGDDIRTVGGTVLAKAGTVVETLTINDGTATSKNLEFGSYTVKETAAAPGYVCTGQSQAVTLSDSQTEVTVEFKNTPNQLVLRKVSKNDGSVLEGVKFKLWLKTDGEEKAAVYRTDQNGEITLRRLAAGTYCYRETRPPEGYLPDDTVREFTVGADGKINGQGAVVLTVENDYIKLELSKVDASTGAYVPGAKMALYQGNTKTASWTSGTSAYRIDKIAPGEYTLVEEAAPDGYQQAEPVAFTVENTSEVQKIIMKDLKYTDLTVVKKIRTDEITWAHGNPTFLFTVEGKDLSGENHRYQKFVTFTEEEVTKNAGEEEYAEASVTFRNIPMGSAYEVSELQTLRYGLTAVTGTDNVTIEKLSEPQYGQAPSESFRVSADLEQRPTGTSVTFENRKYRWDDYSHSSIVENIIPIKK</sequence>
<feature type="domain" description="SpaA-like prealbumin fold" evidence="5">
    <location>
        <begin position="634"/>
        <end position="716"/>
    </location>
</feature>
<dbReference type="InterPro" id="IPR013783">
    <property type="entry name" value="Ig-like_fold"/>
</dbReference>
<keyword evidence="3 4" id="KW-0732">Signal</keyword>
<dbReference type="Proteomes" id="UP000823849">
    <property type="component" value="Unassembled WGS sequence"/>
</dbReference>
<feature type="chain" id="PRO_5038482629" description="SpaA-like prealbumin fold domain-containing protein" evidence="4">
    <location>
        <begin position="24"/>
        <end position="874"/>
    </location>
</feature>
<dbReference type="Pfam" id="PF17802">
    <property type="entry name" value="SpaA"/>
    <property type="match status" value="4"/>
</dbReference>
<feature type="domain" description="SpaA-like prealbumin fold" evidence="5">
    <location>
        <begin position="436"/>
        <end position="535"/>
    </location>
</feature>
<evidence type="ECO:0000313" key="6">
    <source>
        <dbReference type="EMBL" id="HJC15947.1"/>
    </source>
</evidence>
<dbReference type="AlphaFoldDB" id="A0A9D2NBN2"/>
<evidence type="ECO:0000256" key="1">
    <source>
        <dbReference type="ARBA" id="ARBA00007257"/>
    </source>
</evidence>
<feature type="domain" description="SpaA-like prealbumin fold" evidence="5">
    <location>
        <begin position="337"/>
        <end position="427"/>
    </location>
</feature>
<reference evidence="6" key="1">
    <citation type="journal article" date="2021" name="PeerJ">
        <title>Extensive microbial diversity within the chicken gut microbiome revealed by metagenomics and culture.</title>
        <authorList>
            <person name="Gilroy R."/>
            <person name="Ravi A."/>
            <person name="Getino M."/>
            <person name="Pursley I."/>
            <person name="Horton D.L."/>
            <person name="Alikhan N.F."/>
            <person name="Baker D."/>
            <person name="Gharbi K."/>
            <person name="Hall N."/>
            <person name="Watson M."/>
            <person name="Adriaenssens E.M."/>
            <person name="Foster-Nyarko E."/>
            <person name="Jarju S."/>
            <person name="Secka A."/>
            <person name="Antonio M."/>
            <person name="Oren A."/>
            <person name="Chaudhuri R.R."/>
            <person name="La Ragione R."/>
            <person name="Hildebrand F."/>
            <person name="Pallen M.J."/>
        </authorList>
    </citation>
    <scope>NUCLEOTIDE SEQUENCE</scope>
    <source>
        <strain evidence="6">CHK185-5351</strain>
    </source>
</reference>
<feature type="signal peptide" evidence="4">
    <location>
        <begin position="1"/>
        <end position="23"/>
    </location>
</feature>
<accession>A0A9D2NBN2</accession>
<reference evidence="6" key="2">
    <citation type="submission" date="2021-04" db="EMBL/GenBank/DDBJ databases">
        <authorList>
            <person name="Gilroy R."/>
        </authorList>
    </citation>
    <scope>NUCLEOTIDE SEQUENCE</scope>
    <source>
        <strain evidence="6">CHK185-5351</strain>
    </source>
</reference>
<feature type="domain" description="SpaA-like prealbumin fold" evidence="5">
    <location>
        <begin position="538"/>
        <end position="618"/>
    </location>
</feature>
<evidence type="ECO:0000259" key="5">
    <source>
        <dbReference type="Pfam" id="PF17802"/>
    </source>
</evidence>
<dbReference type="EMBL" id="DWWU01000037">
    <property type="protein sequence ID" value="HJC15947.1"/>
    <property type="molecule type" value="Genomic_DNA"/>
</dbReference>
<evidence type="ECO:0000313" key="7">
    <source>
        <dbReference type="Proteomes" id="UP000823849"/>
    </source>
</evidence>
<comment type="similarity">
    <text evidence="1">Belongs to the serine-aspartate repeat-containing protein (SDr) family.</text>
</comment>
<evidence type="ECO:0000256" key="3">
    <source>
        <dbReference type="ARBA" id="ARBA00022729"/>
    </source>
</evidence>
<dbReference type="InterPro" id="IPR041033">
    <property type="entry name" value="SpaA_PFL_dom_1"/>
</dbReference>
<name>A0A9D2NBN2_9FIRM</name>
<protein>
    <recommendedName>
        <fullName evidence="5">SpaA-like prealbumin fold domain-containing protein</fullName>
    </recommendedName>
</protein>
<dbReference type="SUPFAM" id="SSF49478">
    <property type="entry name" value="Cna protein B-type domain"/>
    <property type="match status" value="2"/>
</dbReference>
<dbReference type="PANTHER" id="PTHR36108:SF13">
    <property type="entry name" value="COLOSSIN-B-RELATED"/>
    <property type="match status" value="1"/>
</dbReference>
<keyword evidence="2" id="KW-0964">Secreted</keyword>
<proteinExistence type="inferred from homology"/>
<dbReference type="PANTHER" id="PTHR36108">
    <property type="entry name" value="COLOSSIN-B-RELATED"/>
    <property type="match status" value="1"/>
</dbReference>
<dbReference type="Gene3D" id="2.60.40.10">
    <property type="entry name" value="Immunoglobulins"/>
    <property type="match status" value="4"/>
</dbReference>
<comment type="caution">
    <text evidence="6">The sequence shown here is derived from an EMBL/GenBank/DDBJ whole genome shotgun (WGS) entry which is preliminary data.</text>
</comment>
<gene>
    <name evidence="6" type="ORF">H9705_09020</name>
</gene>
<evidence type="ECO:0000256" key="4">
    <source>
        <dbReference type="SAM" id="SignalP"/>
    </source>
</evidence>
<evidence type="ECO:0000256" key="2">
    <source>
        <dbReference type="ARBA" id="ARBA00022525"/>
    </source>
</evidence>